<proteinExistence type="predicted"/>
<gene>
    <name evidence="1" type="ORF">IX38_20055</name>
</gene>
<dbReference type="EMBL" id="JPRO01000024">
    <property type="protein sequence ID" value="KFE97574.1"/>
    <property type="molecule type" value="Genomic_DNA"/>
</dbReference>
<dbReference type="Proteomes" id="UP000028703">
    <property type="component" value="Unassembled WGS sequence"/>
</dbReference>
<evidence type="ECO:0000313" key="1">
    <source>
        <dbReference type="EMBL" id="KFE97574.1"/>
    </source>
</evidence>
<comment type="caution">
    <text evidence="1">The sequence shown here is derived from an EMBL/GenBank/DDBJ whole genome shotgun (WGS) entry which is preliminary data.</text>
</comment>
<evidence type="ECO:0000313" key="2">
    <source>
        <dbReference type="Proteomes" id="UP000028703"/>
    </source>
</evidence>
<protein>
    <submittedName>
        <fullName evidence="1">Uncharacterized protein</fullName>
    </submittedName>
</protein>
<organism evidence="1 2">
    <name type="scientific">Chryseobacterium luteum</name>
    <dbReference type="NCBI Taxonomy" id="421531"/>
    <lineage>
        <taxon>Bacteria</taxon>
        <taxon>Pseudomonadati</taxon>
        <taxon>Bacteroidota</taxon>
        <taxon>Flavobacteriia</taxon>
        <taxon>Flavobacteriales</taxon>
        <taxon>Weeksellaceae</taxon>
        <taxon>Chryseobacterium group</taxon>
        <taxon>Chryseobacterium</taxon>
    </lineage>
</organism>
<accession>A0A085YZG1</accession>
<name>A0A085YZG1_9FLAO</name>
<reference evidence="1 2" key="1">
    <citation type="submission" date="2014-07" db="EMBL/GenBank/DDBJ databases">
        <title>Genome of Chryseobacterium luteum DSM 18605.</title>
        <authorList>
            <person name="Stropko S.J."/>
            <person name="Pipes S.E."/>
            <person name="Newman J.D."/>
        </authorList>
    </citation>
    <scope>NUCLEOTIDE SEQUENCE [LARGE SCALE GENOMIC DNA]</scope>
    <source>
        <strain evidence="1 2">DSM 18605</strain>
    </source>
</reference>
<keyword evidence="2" id="KW-1185">Reference proteome</keyword>
<sequence>MKKLPRMHEFKLLMPFIKFTLDFVIKIFVHSWQKYICLMKEWTRIHKFKLLTLFIKFTLNFVIKIFVHSGKNIFV</sequence>
<dbReference type="AlphaFoldDB" id="A0A085YZG1"/>